<dbReference type="GO" id="GO:0035598">
    <property type="term" value="F:tRNA (N(6)-L-threonylcarbamoyladenosine(37)-C(2))-methylthiotransferase activity"/>
    <property type="evidence" value="ECO:0007669"/>
    <property type="project" value="TreeGrafter"/>
</dbReference>
<feature type="transmembrane region" description="Helical" evidence="2">
    <location>
        <begin position="6"/>
        <end position="26"/>
    </location>
</feature>
<evidence type="ECO:0000256" key="2">
    <source>
        <dbReference type="SAM" id="Phobius"/>
    </source>
</evidence>
<dbReference type="PANTHER" id="PTHR11918:SF45">
    <property type="entry name" value="THREONYLCARBAMOYLADENOSINE TRNA METHYLTHIOTRANSFERASE"/>
    <property type="match status" value="1"/>
</dbReference>
<dbReference type="GO" id="GO:0005783">
    <property type="term" value="C:endoplasmic reticulum"/>
    <property type="evidence" value="ECO:0007669"/>
    <property type="project" value="TreeGrafter"/>
</dbReference>
<keyword evidence="2" id="KW-0812">Transmembrane</keyword>
<evidence type="ECO:0000256" key="1">
    <source>
        <dbReference type="ARBA" id="ARBA00022679"/>
    </source>
</evidence>
<comment type="caution">
    <text evidence="3">The sequence shown here is derived from an EMBL/GenBank/DDBJ whole genome shotgun (WGS) entry which is preliminary data.</text>
</comment>
<evidence type="ECO:0000313" key="4">
    <source>
        <dbReference type="Proteomes" id="UP001164929"/>
    </source>
</evidence>
<proteinExistence type="predicted"/>
<evidence type="ECO:0000313" key="3">
    <source>
        <dbReference type="EMBL" id="KAJ6952470.1"/>
    </source>
</evidence>
<dbReference type="AlphaFoldDB" id="A0AAD6L8T1"/>
<keyword evidence="4" id="KW-1185">Reference proteome</keyword>
<dbReference type="EMBL" id="JAQIZT010000019">
    <property type="protein sequence ID" value="KAJ6952470.1"/>
    <property type="molecule type" value="Genomic_DNA"/>
</dbReference>
<sequence>MAVVELQVLSLMCSFHLFNTFIVEFLNKSQIVKLLAIWIRLQRSRVGFTPISVSGLSFCLIVVGYLFLAVAGCVPQGSRNMKEPGVSIVGVQQIDHVDEVGTLKGHEARVLTRKTLPALDLPPQGTPAARMKKVPSNVVKQQSRELTSILEAFTPYNGMEGRVERIWITDRNRWNSLDEMEISK</sequence>
<reference evidence="3" key="1">
    <citation type="journal article" date="2023" name="Mol. Ecol. Resour.">
        <title>Chromosome-level genome assembly of a triploid poplar Populus alba 'Berolinensis'.</title>
        <authorList>
            <person name="Chen S."/>
            <person name="Yu Y."/>
            <person name="Wang X."/>
            <person name="Wang S."/>
            <person name="Zhang T."/>
            <person name="Zhou Y."/>
            <person name="He R."/>
            <person name="Meng N."/>
            <person name="Wang Y."/>
            <person name="Liu W."/>
            <person name="Liu Z."/>
            <person name="Liu J."/>
            <person name="Guo Q."/>
            <person name="Huang H."/>
            <person name="Sederoff R.R."/>
            <person name="Wang G."/>
            <person name="Qu G."/>
            <person name="Chen S."/>
        </authorList>
    </citation>
    <scope>NUCLEOTIDE SEQUENCE</scope>
    <source>
        <strain evidence="3">SC-2020</strain>
    </source>
</reference>
<accession>A0AAD6L8T1</accession>
<protein>
    <submittedName>
        <fullName evidence="3">Uncharacterized protein</fullName>
    </submittedName>
</protein>
<organism evidence="3 4">
    <name type="scientific">Populus alba x Populus x berolinensis</name>
    <dbReference type="NCBI Taxonomy" id="444605"/>
    <lineage>
        <taxon>Eukaryota</taxon>
        <taxon>Viridiplantae</taxon>
        <taxon>Streptophyta</taxon>
        <taxon>Embryophyta</taxon>
        <taxon>Tracheophyta</taxon>
        <taxon>Spermatophyta</taxon>
        <taxon>Magnoliopsida</taxon>
        <taxon>eudicotyledons</taxon>
        <taxon>Gunneridae</taxon>
        <taxon>Pentapetalae</taxon>
        <taxon>rosids</taxon>
        <taxon>fabids</taxon>
        <taxon>Malpighiales</taxon>
        <taxon>Salicaceae</taxon>
        <taxon>Saliceae</taxon>
        <taxon>Populus</taxon>
    </lineage>
</organism>
<name>A0AAD6L8T1_9ROSI</name>
<keyword evidence="2" id="KW-1133">Transmembrane helix</keyword>
<keyword evidence="2" id="KW-0472">Membrane</keyword>
<keyword evidence="1" id="KW-0808">Transferase</keyword>
<dbReference type="PANTHER" id="PTHR11918">
    <property type="entry name" value="RADICAL SAM PROTEINS"/>
    <property type="match status" value="1"/>
</dbReference>
<feature type="transmembrane region" description="Helical" evidence="2">
    <location>
        <begin position="47"/>
        <end position="71"/>
    </location>
</feature>
<dbReference type="Proteomes" id="UP001164929">
    <property type="component" value="Chromosome 19"/>
</dbReference>
<gene>
    <name evidence="3" type="ORF">NC653_041570</name>
</gene>